<evidence type="ECO:0000256" key="3">
    <source>
        <dbReference type="ARBA" id="ARBA00022989"/>
    </source>
</evidence>
<feature type="region of interest" description="Disordered" evidence="6">
    <location>
        <begin position="317"/>
        <end position="349"/>
    </location>
</feature>
<evidence type="ECO:0000256" key="5">
    <source>
        <dbReference type="ARBA" id="ARBA00038359"/>
    </source>
</evidence>
<dbReference type="Pfam" id="PF20684">
    <property type="entry name" value="Fung_rhodopsin"/>
    <property type="match status" value="1"/>
</dbReference>
<proteinExistence type="inferred from homology"/>
<dbReference type="PANTHER" id="PTHR33048:SF57">
    <property type="entry name" value="INTEGRAL MEMBRANE PROTEIN-RELATED"/>
    <property type="match status" value="1"/>
</dbReference>
<feature type="transmembrane region" description="Helical" evidence="7">
    <location>
        <begin position="241"/>
        <end position="261"/>
    </location>
</feature>
<evidence type="ECO:0000256" key="2">
    <source>
        <dbReference type="ARBA" id="ARBA00022692"/>
    </source>
</evidence>
<organism evidence="9 10">
    <name type="scientific">Neoarthrinium moseri</name>
    <dbReference type="NCBI Taxonomy" id="1658444"/>
    <lineage>
        <taxon>Eukaryota</taxon>
        <taxon>Fungi</taxon>
        <taxon>Dikarya</taxon>
        <taxon>Ascomycota</taxon>
        <taxon>Pezizomycotina</taxon>
        <taxon>Sordariomycetes</taxon>
        <taxon>Xylariomycetidae</taxon>
        <taxon>Amphisphaeriales</taxon>
        <taxon>Apiosporaceae</taxon>
        <taxon>Neoarthrinium</taxon>
    </lineage>
</organism>
<comment type="similarity">
    <text evidence="5">Belongs to the SAT4 family.</text>
</comment>
<evidence type="ECO:0000313" key="9">
    <source>
        <dbReference type="EMBL" id="KAI1871087.1"/>
    </source>
</evidence>
<keyword evidence="2 7" id="KW-0812">Transmembrane</keyword>
<keyword evidence="10" id="KW-1185">Reference proteome</keyword>
<comment type="caution">
    <text evidence="9">The sequence shown here is derived from an EMBL/GenBank/DDBJ whole genome shotgun (WGS) entry which is preliminary data.</text>
</comment>
<feature type="compositionally biased region" description="Basic and acidic residues" evidence="6">
    <location>
        <begin position="322"/>
        <end position="335"/>
    </location>
</feature>
<feature type="domain" description="Rhodopsin" evidence="8">
    <location>
        <begin position="31"/>
        <end position="267"/>
    </location>
</feature>
<protein>
    <recommendedName>
        <fullName evidence="8">Rhodopsin domain-containing protein</fullName>
    </recommendedName>
</protein>
<comment type="subcellular location">
    <subcellularLocation>
        <location evidence="1">Membrane</location>
        <topology evidence="1">Multi-pass membrane protein</topology>
    </subcellularLocation>
</comment>
<feature type="transmembrane region" description="Helical" evidence="7">
    <location>
        <begin position="124"/>
        <end position="151"/>
    </location>
</feature>
<evidence type="ECO:0000259" key="8">
    <source>
        <dbReference type="Pfam" id="PF20684"/>
    </source>
</evidence>
<keyword evidence="3 7" id="KW-1133">Transmembrane helix</keyword>
<feature type="compositionally biased region" description="Polar residues" evidence="6">
    <location>
        <begin position="336"/>
        <end position="345"/>
    </location>
</feature>
<feature type="transmembrane region" description="Helical" evidence="7">
    <location>
        <begin position="12"/>
        <end position="35"/>
    </location>
</feature>
<feature type="transmembrane region" description="Helical" evidence="7">
    <location>
        <begin position="91"/>
        <end position="112"/>
    </location>
</feature>
<dbReference type="OrthoDB" id="5329176at2759"/>
<feature type="transmembrane region" description="Helical" evidence="7">
    <location>
        <begin position="204"/>
        <end position="229"/>
    </location>
</feature>
<gene>
    <name evidence="9" type="ORF">JX265_006127</name>
</gene>
<keyword evidence="4 7" id="KW-0472">Membrane</keyword>
<evidence type="ECO:0000256" key="1">
    <source>
        <dbReference type="ARBA" id="ARBA00004141"/>
    </source>
</evidence>
<evidence type="ECO:0000256" key="4">
    <source>
        <dbReference type="ARBA" id="ARBA00023136"/>
    </source>
</evidence>
<dbReference type="PANTHER" id="PTHR33048">
    <property type="entry name" value="PTH11-LIKE INTEGRAL MEMBRANE PROTEIN (AFU_ORTHOLOGUE AFUA_5G11245)"/>
    <property type="match status" value="1"/>
</dbReference>
<reference evidence="9" key="1">
    <citation type="submission" date="2021-03" db="EMBL/GenBank/DDBJ databases">
        <title>Revisited historic fungal species revealed as producer of novel bioactive compounds through whole genome sequencing and comparative genomics.</title>
        <authorList>
            <person name="Vignolle G.A."/>
            <person name="Hochenegger N."/>
            <person name="Mach R.L."/>
            <person name="Mach-Aigner A.R."/>
            <person name="Javad Rahimi M."/>
            <person name="Salim K.A."/>
            <person name="Chan C.M."/>
            <person name="Lim L.B.L."/>
            <person name="Cai F."/>
            <person name="Druzhinina I.S."/>
            <person name="U'Ren J.M."/>
            <person name="Derntl C."/>
        </authorList>
    </citation>
    <scope>NUCLEOTIDE SEQUENCE</scope>
    <source>
        <strain evidence="9">TUCIM 5799</strain>
    </source>
</reference>
<dbReference type="EMBL" id="JAFIMR010000013">
    <property type="protein sequence ID" value="KAI1871087.1"/>
    <property type="molecule type" value="Genomic_DNA"/>
</dbReference>
<dbReference type="InterPro" id="IPR052337">
    <property type="entry name" value="SAT4-like"/>
</dbReference>
<feature type="transmembrane region" description="Helical" evidence="7">
    <location>
        <begin position="178"/>
        <end position="197"/>
    </location>
</feature>
<name>A0A9P9WN22_9PEZI</name>
<dbReference type="GO" id="GO:0016020">
    <property type="term" value="C:membrane"/>
    <property type="evidence" value="ECO:0007669"/>
    <property type="project" value="UniProtKB-SubCell"/>
</dbReference>
<sequence length="364" mass="39967">MMHFSVERPMQVAVVAVSAVCLVLPTVSIFLRLLARRIAHRTLDISDYLMVAAWLLASGFQIVCFFGVLHFGVGYHSSEIKAWYGSRATEGFSIGLWALSLSCCKLSVLLLYRKLFPVRSVTIAVDVSIVLIFLFLLVAVLGGCLICQPFAYNWDKTIEGGHCGDLVGIIKTTGAGNVITDVAALIVALPSIFGLQLPLYKKIVLMATFGLGVVTVIVSIFRLATLITVDFDDLTYTCTEALIFTAIEPALAIVLSNIPMLRPLLKRGKYSANGTASPMFSLKPRSATKRSTNIGAFEPLSDDSSQYQLRPLGTKHNVQISVDREDGRPDSHERQPSPSSDQQRAITIRQDWEVRQEVDIISKT</sequence>
<evidence type="ECO:0000256" key="6">
    <source>
        <dbReference type="SAM" id="MobiDB-lite"/>
    </source>
</evidence>
<accession>A0A9P9WN22</accession>
<feature type="transmembrane region" description="Helical" evidence="7">
    <location>
        <begin position="47"/>
        <end position="71"/>
    </location>
</feature>
<dbReference type="Proteomes" id="UP000829685">
    <property type="component" value="Unassembled WGS sequence"/>
</dbReference>
<dbReference type="InterPro" id="IPR049326">
    <property type="entry name" value="Rhodopsin_dom_fungi"/>
</dbReference>
<dbReference type="AlphaFoldDB" id="A0A9P9WN22"/>
<evidence type="ECO:0000256" key="7">
    <source>
        <dbReference type="SAM" id="Phobius"/>
    </source>
</evidence>
<evidence type="ECO:0000313" key="10">
    <source>
        <dbReference type="Proteomes" id="UP000829685"/>
    </source>
</evidence>